<dbReference type="SUPFAM" id="SSF52047">
    <property type="entry name" value="RNI-like"/>
    <property type="match status" value="2"/>
</dbReference>
<dbReference type="SMART" id="SM00368">
    <property type="entry name" value="LRR_RI"/>
    <property type="match status" value="6"/>
</dbReference>
<dbReference type="GO" id="GO:0005829">
    <property type="term" value="C:cytosol"/>
    <property type="evidence" value="ECO:0007669"/>
    <property type="project" value="TreeGrafter"/>
</dbReference>
<reference evidence="5" key="1">
    <citation type="submission" date="2021-02" db="EMBL/GenBank/DDBJ databases">
        <authorList>
            <person name="Dougan E. K."/>
            <person name="Rhodes N."/>
            <person name="Thang M."/>
            <person name="Chan C."/>
        </authorList>
    </citation>
    <scope>NUCLEOTIDE SEQUENCE</scope>
</reference>
<evidence type="ECO:0000256" key="2">
    <source>
        <dbReference type="ARBA" id="ARBA00022614"/>
    </source>
</evidence>
<organism evidence="5 6">
    <name type="scientific">Polarella glacialis</name>
    <name type="common">Dinoflagellate</name>
    <dbReference type="NCBI Taxonomy" id="89957"/>
    <lineage>
        <taxon>Eukaryota</taxon>
        <taxon>Sar</taxon>
        <taxon>Alveolata</taxon>
        <taxon>Dinophyceae</taxon>
        <taxon>Suessiales</taxon>
        <taxon>Suessiaceae</taxon>
        <taxon>Polarella</taxon>
    </lineage>
</organism>
<dbReference type="AlphaFoldDB" id="A0A813I4F8"/>
<dbReference type="Pfam" id="PF13516">
    <property type="entry name" value="LRR_6"/>
    <property type="match status" value="1"/>
</dbReference>
<comment type="caution">
    <text evidence="5">The sequence shown here is derived from an EMBL/GenBank/DDBJ whole genome shotgun (WGS) entry which is preliminary data.</text>
</comment>
<keyword evidence="1" id="KW-0343">GTPase activation</keyword>
<accession>A0A813I4F8</accession>
<dbReference type="EMBL" id="CAJNNW010004791">
    <property type="protein sequence ID" value="CAE8646772.1"/>
    <property type="molecule type" value="Genomic_DNA"/>
</dbReference>
<feature type="compositionally biased region" description="Low complexity" evidence="4">
    <location>
        <begin position="901"/>
        <end position="924"/>
    </location>
</feature>
<feature type="compositionally biased region" description="Low complexity" evidence="4">
    <location>
        <begin position="793"/>
        <end position="808"/>
    </location>
</feature>
<dbReference type="InterPro" id="IPR027038">
    <property type="entry name" value="RanGap"/>
</dbReference>
<keyword evidence="3" id="KW-0677">Repeat</keyword>
<dbReference type="InterPro" id="IPR001611">
    <property type="entry name" value="Leu-rich_rpt"/>
</dbReference>
<proteinExistence type="predicted"/>
<dbReference type="PANTHER" id="PTHR24113:SF12">
    <property type="entry name" value="RAN GTPASE-ACTIVATING PROTEIN 1"/>
    <property type="match status" value="1"/>
</dbReference>
<dbReference type="GO" id="GO:0005096">
    <property type="term" value="F:GTPase activator activity"/>
    <property type="evidence" value="ECO:0007669"/>
    <property type="project" value="UniProtKB-KW"/>
</dbReference>
<sequence length="1159" mass="121450">MSAAVHRPRKPQPLRLNLAKSRLSLPKLLDLLEGLPCEDIDELDVSQNDLGDTAPRALLRLLPELRALRLSSTGLSAEGVKATVGALTERWSAEATLNAAEVLMSDASAASSSSSSSFRLTGGLPATLGASAGFVKSGLQVLQLSGCSVEAAAPELGMYLANRRCTLTELDLSWNALGPDAIHQLGWQLRQNTTLRTLRMAHCHLRESAAVLFACLATAGPHLPLRRLCLARNALPEAAFRELAGFMASTVGQRLEELDIAGNVAVSEECCSRWLGTGIQQQRPSSAANGGPASACKELDASTNSLASSSRGDSGPPAEMRLDLSGCKPFFDPAYGRWDAAPQVLTVLRSPASRVLVVCLDGCTFSEAAAPSLARICLNVRCFSFCACIGGEGAIGQSFVVHLEDLARGLALRRCNSSGGSHKDGLPASSRERQLPLRLLLRELRLNDAGLQDGSAALLADAMCWLRKARRDGGDLEVLELAGNHLTANAVESLSAVLAANGSLRRLVLSRNKLRQLGGVRLGEALAARPANAAPLELELRRCALLGEGALEVWNSVLGLAAAVTKLDLAENSLDNSCLEAMRASAAAGRPGHGLPSQLSPLPNPFGGLAVGLVEQLAPWSSVVLHGAALEAPSFVQLLHCLGEEASTSPGGAGTAAVAEFTLSLTGSMLIMQQWQWTSICDAINLTISPPMRVPSSASVMRPQRHGRSAWRRLGGCGAPLRIELNDIDFSQTVFKVPCVAAPEENTVARTARQEARLRARGDWPPPAKSLAAIARDAAPGTFGAAAFGGAVEATRPSTPSSARRASTGSQVSSGSNFKFTAEPRKTISATSTSSKFNFTASRSNAGVVESRQASKAISSTAAESRQSSTGSTATQSSIQGEARQLPEGLVSQSAAGRGGPPHSAPANSSSASNGVLGSSVSAACRHRRPPPPPRLCGEDFQGNVFERQGHFDLQVQSVLRQLRDIQALWADGPVAVAAGAQRGVVQVEWRATLGSQEGFQILCGATKSSNHRCALRWLSIADNEVGHPGGSMAAELFSRPGGCPLQGLSLALNPKISDGEVTKLLRALGRQPSEASWRLQTLDLAGTGAAPAVLAKLLARTLLHCQGLTVDLSSCLSQQTPGSSVSGRAEVRPGAATLTPAETLLELGQFVRQKRLLL</sequence>
<feature type="region of interest" description="Disordered" evidence="4">
    <location>
        <begin position="857"/>
        <end position="933"/>
    </location>
</feature>
<dbReference type="GO" id="GO:0006913">
    <property type="term" value="P:nucleocytoplasmic transport"/>
    <property type="evidence" value="ECO:0007669"/>
    <property type="project" value="TreeGrafter"/>
</dbReference>
<evidence type="ECO:0000313" key="6">
    <source>
        <dbReference type="Proteomes" id="UP000626109"/>
    </source>
</evidence>
<evidence type="ECO:0000256" key="3">
    <source>
        <dbReference type="ARBA" id="ARBA00022737"/>
    </source>
</evidence>
<dbReference type="GO" id="GO:0005634">
    <property type="term" value="C:nucleus"/>
    <property type="evidence" value="ECO:0007669"/>
    <property type="project" value="TreeGrafter"/>
</dbReference>
<keyword evidence="2" id="KW-0433">Leucine-rich repeat</keyword>
<protein>
    <submittedName>
        <fullName evidence="5">Uncharacterized protein</fullName>
    </submittedName>
</protein>
<dbReference type="Proteomes" id="UP000626109">
    <property type="component" value="Unassembled WGS sequence"/>
</dbReference>
<evidence type="ECO:0000256" key="4">
    <source>
        <dbReference type="SAM" id="MobiDB-lite"/>
    </source>
</evidence>
<gene>
    <name evidence="5" type="ORF">PGLA2088_LOCUS5098</name>
</gene>
<evidence type="ECO:0000313" key="5">
    <source>
        <dbReference type="EMBL" id="CAE8646772.1"/>
    </source>
</evidence>
<dbReference type="Gene3D" id="3.80.10.10">
    <property type="entry name" value="Ribonuclease Inhibitor"/>
    <property type="match status" value="4"/>
</dbReference>
<dbReference type="GO" id="GO:0031267">
    <property type="term" value="F:small GTPase binding"/>
    <property type="evidence" value="ECO:0007669"/>
    <property type="project" value="TreeGrafter"/>
</dbReference>
<dbReference type="PANTHER" id="PTHR24113">
    <property type="entry name" value="RAN GTPASE-ACTIVATING PROTEIN 1"/>
    <property type="match status" value="1"/>
</dbReference>
<name>A0A813I4F8_POLGL</name>
<evidence type="ECO:0000256" key="1">
    <source>
        <dbReference type="ARBA" id="ARBA00022468"/>
    </source>
</evidence>
<dbReference type="InterPro" id="IPR032675">
    <property type="entry name" value="LRR_dom_sf"/>
</dbReference>
<feature type="region of interest" description="Disordered" evidence="4">
    <location>
        <begin position="793"/>
        <end position="819"/>
    </location>
</feature>
<dbReference type="GO" id="GO:0048471">
    <property type="term" value="C:perinuclear region of cytoplasm"/>
    <property type="evidence" value="ECO:0007669"/>
    <property type="project" value="TreeGrafter"/>
</dbReference>
<feature type="compositionally biased region" description="Low complexity" evidence="4">
    <location>
        <begin position="865"/>
        <end position="880"/>
    </location>
</feature>
<feature type="compositionally biased region" description="Polar residues" evidence="4">
    <location>
        <begin position="809"/>
        <end position="819"/>
    </location>
</feature>